<sequence>MRLLLRAICLKQHRAYYSSICQAQSPWPYGHHFKPATSRSAPVQCRASSNAALPEVPKAAMLIIGNEILNGSVVDTNTPWLAKLLYSRGVDLVRIECVPDDEADIASTVLGLRLRVGQSGFVFTSGGIGATHDDVTYSAIASAFGTELQLHEPTVQRMQEHYSKRGVELNEARLRMATLPAGAEVLYTPELWVPLVNLQGVYILPGIPRLFKSMVEAHKDRFKGPANKSRTLYTNTVEGDLADVLRGIAAEHPGVNIGSYPNTAECEAVQAFRVKLQLESRDEAALEAAMRSIEESIECIPGS</sequence>
<evidence type="ECO:0000259" key="1">
    <source>
        <dbReference type="SMART" id="SM00852"/>
    </source>
</evidence>
<dbReference type="InterPro" id="IPR056596">
    <property type="entry name" value="FLAD1_M"/>
</dbReference>
<name>A0ABP1FWF5_9CHLO</name>
<dbReference type="Pfam" id="PF00994">
    <property type="entry name" value="MoCF_biosynth"/>
    <property type="match status" value="1"/>
</dbReference>
<dbReference type="InterPro" id="IPR036425">
    <property type="entry name" value="MoaB/Mog-like_dom_sf"/>
</dbReference>
<gene>
    <name evidence="2" type="primary">g6882</name>
    <name evidence="2" type="ORF">VP750_LOCUS5889</name>
</gene>
<dbReference type="Proteomes" id="UP001497392">
    <property type="component" value="Unassembled WGS sequence"/>
</dbReference>
<dbReference type="Pfam" id="PF24102">
    <property type="entry name" value="FLAD1_M"/>
    <property type="match status" value="1"/>
</dbReference>
<dbReference type="EMBL" id="CAXHTA020000010">
    <property type="protein sequence ID" value="CAL5224230.1"/>
    <property type="molecule type" value="Genomic_DNA"/>
</dbReference>
<dbReference type="InterPro" id="IPR001453">
    <property type="entry name" value="MoaB/Mog_dom"/>
</dbReference>
<dbReference type="PANTHER" id="PTHR13939">
    <property type="entry name" value="NICOTINAMIDE-NUCLEOTIDE AMIDOHYDROLASE PNCC"/>
    <property type="match status" value="1"/>
</dbReference>
<proteinExistence type="predicted"/>
<dbReference type="SUPFAM" id="SSF53218">
    <property type="entry name" value="Molybdenum cofactor biosynthesis proteins"/>
    <property type="match status" value="1"/>
</dbReference>
<organism evidence="2 3">
    <name type="scientific">Coccomyxa viridis</name>
    <dbReference type="NCBI Taxonomy" id="1274662"/>
    <lineage>
        <taxon>Eukaryota</taxon>
        <taxon>Viridiplantae</taxon>
        <taxon>Chlorophyta</taxon>
        <taxon>core chlorophytes</taxon>
        <taxon>Trebouxiophyceae</taxon>
        <taxon>Trebouxiophyceae incertae sedis</taxon>
        <taxon>Coccomyxaceae</taxon>
        <taxon>Coccomyxa</taxon>
    </lineage>
</organism>
<accession>A0ABP1FWF5</accession>
<dbReference type="SMART" id="SM00852">
    <property type="entry name" value="MoCF_biosynth"/>
    <property type="match status" value="1"/>
</dbReference>
<dbReference type="PANTHER" id="PTHR13939:SF0">
    <property type="entry name" value="NMN AMIDOHYDROLASE-LIKE PROTEIN YFAY"/>
    <property type="match status" value="1"/>
</dbReference>
<feature type="domain" description="MoaB/Mog" evidence="1">
    <location>
        <begin position="60"/>
        <end position="226"/>
    </location>
</feature>
<comment type="caution">
    <text evidence="2">The sequence shown here is derived from an EMBL/GenBank/DDBJ whole genome shotgun (WGS) entry which is preliminary data.</text>
</comment>
<dbReference type="InterPro" id="IPR050101">
    <property type="entry name" value="CinA"/>
</dbReference>
<dbReference type="CDD" id="cd00885">
    <property type="entry name" value="cinA"/>
    <property type="match status" value="1"/>
</dbReference>
<keyword evidence="3" id="KW-1185">Reference proteome</keyword>
<dbReference type="Gene3D" id="3.40.980.10">
    <property type="entry name" value="MoaB/Mog-like domain"/>
    <property type="match status" value="1"/>
</dbReference>
<reference evidence="2 3" key="1">
    <citation type="submission" date="2024-06" db="EMBL/GenBank/DDBJ databases">
        <authorList>
            <person name="Kraege A."/>
            <person name="Thomma B."/>
        </authorList>
    </citation>
    <scope>NUCLEOTIDE SEQUENCE [LARGE SCALE GENOMIC DNA]</scope>
</reference>
<evidence type="ECO:0000313" key="3">
    <source>
        <dbReference type="Proteomes" id="UP001497392"/>
    </source>
</evidence>
<evidence type="ECO:0000313" key="2">
    <source>
        <dbReference type="EMBL" id="CAL5224230.1"/>
    </source>
</evidence>
<protein>
    <submittedName>
        <fullName evidence="2">G6882 protein</fullName>
    </submittedName>
</protein>